<dbReference type="EMBL" id="JALJOR010000020">
    <property type="protein sequence ID" value="KAK9803624.1"/>
    <property type="molecule type" value="Genomic_DNA"/>
</dbReference>
<dbReference type="Gene3D" id="3.80.10.10">
    <property type="entry name" value="Ribonuclease Inhibitor"/>
    <property type="match status" value="1"/>
</dbReference>
<dbReference type="InterPro" id="IPR032675">
    <property type="entry name" value="LRR_dom_sf"/>
</dbReference>
<dbReference type="GO" id="GO:0019005">
    <property type="term" value="C:SCF ubiquitin ligase complex"/>
    <property type="evidence" value="ECO:0007669"/>
    <property type="project" value="TreeGrafter"/>
</dbReference>
<reference evidence="2 3" key="1">
    <citation type="journal article" date="2024" name="Nat. Commun.">
        <title>Phylogenomics reveals the evolutionary origins of lichenization in chlorophyte algae.</title>
        <authorList>
            <person name="Puginier C."/>
            <person name="Libourel C."/>
            <person name="Otte J."/>
            <person name="Skaloud P."/>
            <person name="Haon M."/>
            <person name="Grisel S."/>
            <person name="Petersen M."/>
            <person name="Berrin J.G."/>
            <person name="Delaux P.M."/>
            <person name="Dal Grande F."/>
            <person name="Keller J."/>
        </authorList>
    </citation>
    <scope>NUCLEOTIDE SEQUENCE [LARGE SCALE GENOMIC DNA]</scope>
    <source>
        <strain evidence="2 3">SAG 2043</strain>
    </source>
</reference>
<protein>
    <submittedName>
        <fullName evidence="2">Uncharacterized protein</fullName>
    </submittedName>
</protein>
<evidence type="ECO:0000313" key="3">
    <source>
        <dbReference type="Proteomes" id="UP001489004"/>
    </source>
</evidence>
<keyword evidence="3" id="KW-1185">Reference proteome</keyword>
<comment type="caution">
    <text evidence="2">The sequence shown here is derived from an EMBL/GenBank/DDBJ whole genome shotgun (WGS) entry which is preliminary data.</text>
</comment>
<proteinExistence type="predicted"/>
<dbReference type="AlphaFoldDB" id="A0AAW1P791"/>
<dbReference type="GO" id="GO:0005930">
    <property type="term" value="C:axoneme"/>
    <property type="evidence" value="ECO:0007669"/>
    <property type="project" value="UniProtKB-SubCell"/>
</dbReference>
<organism evidence="2 3">
    <name type="scientific">[Myrmecia] bisecta</name>
    <dbReference type="NCBI Taxonomy" id="41462"/>
    <lineage>
        <taxon>Eukaryota</taxon>
        <taxon>Viridiplantae</taxon>
        <taxon>Chlorophyta</taxon>
        <taxon>core chlorophytes</taxon>
        <taxon>Trebouxiophyceae</taxon>
        <taxon>Trebouxiales</taxon>
        <taxon>Trebouxiaceae</taxon>
        <taxon>Myrmecia</taxon>
    </lineage>
</organism>
<evidence type="ECO:0000313" key="2">
    <source>
        <dbReference type="EMBL" id="KAK9803624.1"/>
    </source>
</evidence>
<dbReference type="PANTHER" id="PTHR13318">
    <property type="entry name" value="PARTNER OF PAIRED, ISOFORM B-RELATED"/>
    <property type="match status" value="1"/>
</dbReference>
<gene>
    <name evidence="2" type="ORF">WJX72_006609</name>
</gene>
<dbReference type="Proteomes" id="UP001489004">
    <property type="component" value="Unassembled WGS sequence"/>
</dbReference>
<dbReference type="GO" id="GO:0031146">
    <property type="term" value="P:SCF-dependent proteasomal ubiquitin-dependent protein catabolic process"/>
    <property type="evidence" value="ECO:0007669"/>
    <property type="project" value="TreeGrafter"/>
</dbReference>
<evidence type="ECO:0000256" key="1">
    <source>
        <dbReference type="ARBA" id="ARBA00004430"/>
    </source>
</evidence>
<dbReference type="SUPFAM" id="SSF52047">
    <property type="entry name" value="RNI-like"/>
    <property type="match status" value="1"/>
</dbReference>
<accession>A0AAW1P791</accession>
<comment type="subcellular location">
    <subcellularLocation>
        <location evidence="1">Cytoplasm</location>
        <location evidence="1">Cytoskeleton</location>
        <location evidence="1">Cilium axoneme</location>
    </subcellularLocation>
</comment>
<sequence length="854" mass="95226">MLGKCAPWLQHLYATVSAPEPKHLAALISSMPQLRAVDVKVASQGMWQVLQSCVHVDEVAVRGYFHQVAPGMRRAPIREEAAELQPAILAGLTQLESLKLEGCLFNKWGALTAAVDPDDGDGAGLLGRQIVEINLLRDAWARQLHVDLPQLRQLTQLTVSVGPCHVGSEVLALSSSSFPNLLRTRLQMDTDTNRSSWWQEMESRYEGEFGEWGLDAPANWWRMGLAHISRASLRELTLHTDNSLGLEEPDAPRFDIEVDCPELRVLTISGDEQYQHLERYRLACPSLTDIDIDICSSSVELFAAMQAAPTNLQRLTLHAEDECRVHQLRVLKAAASGEEGNCTSADQAGLLIQLLETCTPRLQQLKMTVPIPPLPKHLSALLSNMQHLRAVDLAVCCTSIWDVALACRHVEEVTLQGLEFEATPAVFSAWNPSAAFKSATDNRQPSRTRILRLLNGDLPANIRIPQELVELQLTCVGWTKHILRIPHLNGGRYEWEEHPYNYEVDCSVDAAALWEGRGLSQMAHPHLQELAIRAENSLGVEESNMPLFEICIDCPELRRFAISGDAGYQHLERYRLKWAPCHGEFGECNDYDGQKLWARMGLSSIKHGRLRELAFHIDNSLAMCTVEELNLPQDEVDSPSRQDLEQQLYEAEADYEAIARRLPLLEQSETDALCYLDSHPQVRELTASLTPAHMAAMSRHDLPSLQTLCMLAPAVAPVDSPGHELITQREPVQSEPHPQQAAAAMWERLADNAPKLRDLSLLTSHLDLLALSCVGLPNLEVLRVHVTLLAANQDPAGSLVEVQQQSAAMWRRLKALCPRLRRVVVLTDPPLGAEGTKYAFQHCGVCCHWSRRSM</sequence>
<name>A0AAW1P791_9CHLO</name>